<feature type="transmembrane region" description="Helical" evidence="9">
    <location>
        <begin position="512"/>
        <end position="533"/>
    </location>
</feature>
<feature type="transmembrane region" description="Helical" evidence="9">
    <location>
        <begin position="196"/>
        <end position="218"/>
    </location>
</feature>
<accession>A0ABY5SK85</accession>
<reference evidence="10" key="1">
    <citation type="submission" date="2022-03" db="EMBL/GenBank/DDBJ databases">
        <title>Brevibacterium spongiae sp. nov., isolated from marine sponge.</title>
        <authorList>
            <person name="Li Z."/>
            <person name="Zhang M."/>
        </authorList>
    </citation>
    <scope>NUCLEOTIDE SEQUENCE</scope>
    <source>
        <strain evidence="10">WHS-Z9</strain>
    </source>
</reference>
<feature type="transmembrane region" description="Helical" evidence="9">
    <location>
        <begin position="441"/>
        <end position="467"/>
    </location>
</feature>
<gene>
    <name evidence="10" type="ORF">L1F31_11155</name>
</gene>
<evidence type="ECO:0000256" key="3">
    <source>
        <dbReference type="ARBA" id="ARBA00022692"/>
    </source>
</evidence>
<feature type="transmembrane region" description="Helical" evidence="9">
    <location>
        <begin position="131"/>
        <end position="154"/>
    </location>
</feature>
<feature type="transmembrane region" description="Helical" evidence="9">
    <location>
        <begin position="55"/>
        <end position="78"/>
    </location>
</feature>
<evidence type="ECO:0000256" key="1">
    <source>
        <dbReference type="ARBA" id="ARBA00004651"/>
    </source>
</evidence>
<feature type="transmembrane region" description="Helical" evidence="9">
    <location>
        <begin position="239"/>
        <end position="263"/>
    </location>
</feature>
<feature type="transmembrane region" description="Helical" evidence="9">
    <location>
        <begin position="335"/>
        <end position="355"/>
    </location>
</feature>
<feature type="transmembrane region" description="Helical" evidence="9">
    <location>
        <begin position="409"/>
        <end position="429"/>
    </location>
</feature>
<feature type="region of interest" description="Disordered" evidence="8">
    <location>
        <begin position="552"/>
        <end position="587"/>
    </location>
</feature>
<comment type="subcellular location">
    <subcellularLocation>
        <location evidence="1">Cell membrane</location>
        <topology evidence="1">Multi-pass membrane protein</topology>
    </subcellularLocation>
</comment>
<evidence type="ECO:0000256" key="5">
    <source>
        <dbReference type="ARBA" id="ARBA00022984"/>
    </source>
</evidence>
<keyword evidence="6 9" id="KW-1133">Transmembrane helix</keyword>
<evidence type="ECO:0000313" key="10">
    <source>
        <dbReference type="EMBL" id="UVI34690.1"/>
    </source>
</evidence>
<evidence type="ECO:0000256" key="2">
    <source>
        <dbReference type="ARBA" id="ARBA00022475"/>
    </source>
</evidence>
<keyword evidence="4" id="KW-0133">Cell shape</keyword>
<keyword evidence="11" id="KW-1185">Reference proteome</keyword>
<dbReference type="RefSeq" id="WP_265417370.1">
    <property type="nucleotide sequence ID" value="NZ_CP093443.1"/>
</dbReference>
<feature type="transmembrane region" description="Helical" evidence="9">
    <location>
        <begin position="90"/>
        <end position="111"/>
    </location>
</feature>
<feature type="transmembrane region" description="Helical" evidence="9">
    <location>
        <begin position="375"/>
        <end position="397"/>
    </location>
</feature>
<protein>
    <submittedName>
        <fullName evidence="10">MATE family efflux transporter</fullName>
    </submittedName>
</protein>
<dbReference type="Pfam" id="PF03023">
    <property type="entry name" value="MurJ"/>
    <property type="match status" value="1"/>
</dbReference>
<feature type="transmembrane region" description="Helical" evidence="9">
    <location>
        <begin position="479"/>
        <end position="500"/>
    </location>
</feature>
<organism evidence="10 11">
    <name type="scientific">Brevibacterium spongiae</name>
    <dbReference type="NCBI Taxonomy" id="2909672"/>
    <lineage>
        <taxon>Bacteria</taxon>
        <taxon>Bacillati</taxon>
        <taxon>Actinomycetota</taxon>
        <taxon>Actinomycetes</taxon>
        <taxon>Micrococcales</taxon>
        <taxon>Brevibacteriaceae</taxon>
        <taxon>Brevibacterium</taxon>
    </lineage>
</organism>
<evidence type="ECO:0000256" key="9">
    <source>
        <dbReference type="SAM" id="Phobius"/>
    </source>
</evidence>
<feature type="compositionally biased region" description="Basic and acidic residues" evidence="8">
    <location>
        <begin position="578"/>
        <end position="587"/>
    </location>
</feature>
<keyword evidence="7 9" id="KW-0472">Membrane</keyword>
<feature type="transmembrane region" description="Helical" evidence="9">
    <location>
        <begin position="275"/>
        <end position="299"/>
    </location>
</feature>
<keyword evidence="3 9" id="KW-0812">Transmembrane</keyword>
<dbReference type="PANTHER" id="PTHR47019:SF1">
    <property type="entry name" value="LIPID II FLIPPASE MURJ"/>
    <property type="match status" value="1"/>
</dbReference>
<dbReference type="PRINTS" id="PR01806">
    <property type="entry name" value="VIRFACTRMVIN"/>
</dbReference>
<evidence type="ECO:0000256" key="6">
    <source>
        <dbReference type="ARBA" id="ARBA00022989"/>
    </source>
</evidence>
<evidence type="ECO:0000256" key="4">
    <source>
        <dbReference type="ARBA" id="ARBA00022960"/>
    </source>
</evidence>
<dbReference type="EMBL" id="CP093443">
    <property type="protein sequence ID" value="UVI34690.1"/>
    <property type="molecule type" value="Genomic_DNA"/>
</dbReference>
<evidence type="ECO:0000256" key="7">
    <source>
        <dbReference type="ARBA" id="ARBA00023136"/>
    </source>
</evidence>
<evidence type="ECO:0000313" key="11">
    <source>
        <dbReference type="Proteomes" id="UP001064879"/>
    </source>
</evidence>
<dbReference type="InterPro" id="IPR004268">
    <property type="entry name" value="MurJ"/>
</dbReference>
<keyword evidence="2" id="KW-1003">Cell membrane</keyword>
<keyword evidence="5" id="KW-0573">Peptidoglycan synthesis</keyword>
<dbReference type="Proteomes" id="UP001064879">
    <property type="component" value="Chromosome"/>
</dbReference>
<proteinExistence type="predicted"/>
<name>A0ABY5SK85_9MICO</name>
<dbReference type="PANTHER" id="PTHR47019">
    <property type="entry name" value="LIPID II FLIPPASE MURJ"/>
    <property type="match status" value="1"/>
</dbReference>
<evidence type="ECO:0000256" key="8">
    <source>
        <dbReference type="SAM" id="MobiDB-lite"/>
    </source>
</evidence>
<dbReference type="InterPro" id="IPR051050">
    <property type="entry name" value="Lipid_II_flippase_MurJ/MviN"/>
</dbReference>
<sequence>MSKLVRVLASTALLVSIITLITRLVGFLRWLVFSPTVGAGTVGTAYQSANQVPNILFEVVAGGALAGAVIPLLAIPLARSDRETAGRIASGLLTWAISVTLPLSILLAVFAEPIANLLVDAKTTDSEIHATAQLLLMFSPQLVLYGIGAVLTGVLQAHRKFLWPAFAPLLSSLVVIGCYIAYAGVGGNDDTWQSHLGWLGWGTTLGVAALALPLALPMSSTGLKLRPTYSFPPGVAHRALRLAGAGMAALLAQQAAVLATLTLSNHSGGKGTFVLFSYINAVYLLPYAVLAVPVATVMFPALSTWVGRSTDTEATETDRAQAGVRLRAVTSTTTALILTIGGLGAVILLSAASPLQTFFTAIDAAKDVASVPFDSMARAIMVMALAVPGWSFVAWGTRVFYAVERSRHSAVATTTGWLLVIVGMIVAIVATDANGDPGLTLVAICCGYVLGMSVAGGFLLVSIRRVLGPTGIALVGRRALLALGAAVVAGAAGIVTSQWLGGLLDNSASSAVLAGIAAALLGCVIFALIVLVIDRGFLGEIRSLLADRNRGDGGEVPVTEHGGDIAPTNRVDTAHTPNTRDDREEDS</sequence>
<feature type="transmembrane region" description="Helical" evidence="9">
    <location>
        <begin position="161"/>
        <end position="184"/>
    </location>
</feature>